<feature type="transmembrane region" description="Helical" evidence="5">
    <location>
        <begin position="110"/>
        <end position="128"/>
    </location>
</feature>
<keyword evidence="7" id="KW-1185">Reference proteome</keyword>
<evidence type="ECO:0000313" key="6">
    <source>
        <dbReference type="EMBL" id="QHJ11654.1"/>
    </source>
</evidence>
<dbReference type="SUPFAM" id="SSF161084">
    <property type="entry name" value="MAPEG domain-like"/>
    <property type="match status" value="1"/>
</dbReference>
<name>A0A857JM15_9ALTE</name>
<dbReference type="PANTHER" id="PTHR35371:SF1">
    <property type="entry name" value="BLR7753 PROTEIN"/>
    <property type="match status" value="1"/>
</dbReference>
<keyword evidence="3 5" id="KW-1133">Transmembrane helix</keyword>
<evidence type="ECO:0000256" key="5">
    <source>
        <dbReference type="SAM" id="Phobius"/>
    </source>
</evidence>
<dbReference type="Pfam" id="PF01124">
    <property type="entry name" value="MAPEG"/>
    <property type="match status" value="1"/>
</dbReference>
<gene>
    <name evidence="6" type="ORF">FX988_01889</name>
</gene>
<organism evidence="6 7">
    <name type="scientific">Paraglaciecola mesophila</name>
    <dbReference type="NCBI Taxonomy" id="197222"/>
    <lineage>
        <taxon>Bacteria</taxon>
        <taxon>Pseudomonadati</taxon>
        <taxon>Pseudomonadota</taxon>
        <taxon>Gammaproteobacteria</taxon>
        <taxon>Alteromonadales</taxon>
        <taxon>Alteromonadaceae</taxon>
        <taxon>Paraglaciecola</taxon>
    </lineage>
</organism>
<keyword evidence="4 5" id="KW-0472">Membrane</keyword>
<dbReference type="Gene3D" id="1.20.120.550">
    <property type="entry name" value="Membrane associated eicosanoid/glutathione metabolism-like domain"/>
    <property type="match status" value="1"/>
</dbReference>
<dbReference type="EMBL" id="CP047656">
    <property type="protein sequence ID" value="QHJ11654.1"/>
    <property type="molecule type" value="Genomic_DNA"/>
</dbReference>
<dbReference type="InterPro" id="IPR023352">
    <property type="entry name" value="MAPEG-like_dom_sf"/>
</dbReference>
<evidence type="ECO:0000256" key="1">
    <source>
        <dbReference type="ARBA" id="ARBA00004370"/>
    </source>
</evidence>
<evidence type="ECO:0000256" key="4">
    <source>
        <dbReference type="ARBA" id="ARBA00023136"/>
    </source>
</evidence>
<dbReference type="RefSeq" id="WP_160179398.1">
    <property type="nucleotide sequence ID" value="NZ_CP047656.1"/>
</dbReference>
<dbReference type="OrthoDB" id="513661at2"/>
<reference evidence="6 7" key="1">
    <citation type="submission" date="2019-12" db="EMBL/GenBank/DDBJ databases">
        <title>Genome sequencing and assembly of endphytes of Porphyra tenera.</title>
        <authorList>
            <person name="Park J.M."/>
            <person name="Shin R."/>
            <person name="Jo S.H."/>
        </authorList>
    </citation>
    <scope>NUCLEOTIDE SEQUENCE [LARGE SCALE GENOMIC DNA]</scope>
    <source>
        <strain evidence="6 7">GPM4</strain>
    </source>
</reference>
<proteinExistence type="predicted"/>
<dbReference type="Proteomes" id="UP000464524">
    <property type="component" value="Chromosome"/>
</dbReference>
<evidence type="ECO:0000313" key="7">
    <source>
        <dbReference type="Proteomes" id="UP000464524"/>
    </source>
</evidence>
<protein>
    <recommendedName>
        <fullName evidence="8">MAPEG family protein</fullName>
    </recommendedName>
</protein>
<evidence type="ECO:0000256" key="2">
    <source>
        <dbReference type="ARBA" id="ARBA00022692"/>
    </source>
</evidence>
<evidence type="ECO:0000256" key="3">
    <source>
        <dbReference type="ARBA" id="ARBA00022989"/>
    </source>
</evidence>
<evidence type="ECO:0008006" key="8">
    <source>
        <dbReference type="Google" id="ProtNLM"/>
    </source>
</evidence>
<dbReference type="KEGG" id="pmes:FX988_01889"/>
<sequence>MSIILICLLIAVLLPIIAKVPLSMAMNKEQGGYDNRYPREQQKQLSGFGARASAAHANCFEALILFVPGALAVIATQSAGHLAEYSAIVFIIARIGYLCAYWCNVHLLRSILWTIGYIASLFLIWLAIP</sequence>
<dbReference type="GO" id="GO:0016020">
    <property type="term" value="C:membrane"/>
    <property type="evidence" value="ECO:0007669"/>
    <property type="project" value="UniProtKB-SubCell"/>
</dbReference>
<accession>A0A857JM15</accession>
<dbReference type="InterPro" id="IPR001129">
    <property type="entry name" value="Membr-assoc_MAPEG"/>
</dbReference>
<comment type="subcellular location">
    <subcellularLocation>
        <location evidence="1">Membrane</location>
    </subcellularLocation>
</comment>
<dbReference type="AlphaFoldDB" id="A0A857JM15"/>
<keyword evidence="2 5" id="KW-0812">Transmembrane</keyword>
<dbReference type="PANTHER" id="PTHR35371">
    <property type="entry name" value="INNER MEMBRANE PROTEIN"/>
    <property type="match status" value="1"/>
</dbReference>